<dbReference type="Proteomes" id="UP000007266">
    <property type="component" value="Linkage group 6"/>
</dbReference>
<evidence type="ECO:0000313" key="3">
    <source>
        <dbReference type="Proteomes" id="UP000007266"/>
    </source>
</evidence>
<keyword evidence="3" id="KW-1185">Reference proteome</keyword>
<reference evidence="2 3" key="2">
    <citation type="journal article" date="2010" name="Nucleic Acids Res.">
        <title>BeetleBase in 2010: revisions to provide comprehensive genomic information for Tribolium castaneum.</title>
        <authorList>
            <person name="Kim H.S."/>
            <person name="Murphy T."/>
            <person name="Xia J."/>
            <person name="Caragea D."/>
            <person name="Park Y."/>
            <person name="Beeman R.W."/>
            <person name="Lorenzen M.D."/>
            <person name="Butcher S."/>
            <person name="Manak J.R."/>
            <person name="Brown S.J."/>
        </authorList>
    </citation>
    <scope>GENOME REANNOTATION</scope>
    <source>
        <strain evidence="2 3">Georgia GA2</strain>
    </source>
</reference>
<proteinExistence type="predicted"/>
<protein>
    <submittedName>
        <fullName evidence="2">Uncharacterized protein</fullName>
    </submittedName>
</protein>
<keyword evidence="1" id="KW-0472">Membrane</keyword>
<dbReference type="InParanoid" id="D2A5M3"/>
<dbReference type="HOGENOM" id="CLU_2981669_0_0_1"/>
<evidence type="ECO:0000256" key="1">
    <source>
        <dbReference type="SAM" id="Phobius"/>
    </source>
</evidence>
<gene>
    <name evidence="2" type="primary">AUGUSTUS-3.0.2_15147</name>
    <name evidence="2" type="ORF">TcasGA2_TC015147</name>
</gene>
<evidence type="ECO:0000313" key="2">
    <source>
        <dbReference type="EMBL" id="EFA05052.2"/>
    </source>
</evidence>
<dbReference type="AlphaFoldDB" id="D2A5M3"/>
<keyword evidence="1" id="KW-1133">Transmembrane helix</keyword>
<organism evidence="2 3">
    <name type="scientific">Tribolium castaneum</name>
    <name type="common">Red flour beetle</name>
    <dbReference type="NCBI Taxonomy" id="7070"/>
    <lineage>
        <taxon>Eukaryota</taxon>
        <taxon>Metazoa</taxon>
        <taxon>Ecdysozoa</taxon>
        <taxon>Arthropoda</taxon>
        <taxon>Hexapoda</taxon>
        <taxon>Insecta</taxon>
        <taxon>Pterygota</taxon>
        <taxon>Neoptera</taxon>
        <taxon>Endopterygota</taxon>
        <taxon>Coleoptera</taxon>
        <taxon>Polyphaga</taxon>
        <taxon>Cucujiformia</taxon>
        <taxon>Tenebrionidae</taxon>
        <taxon>Tenebrionidae incertae sedis</taxon>
        <taxon>Tribolium</taxon>
    </lineage>
</organism>
<sequence length="52" mass="5832">MEDYGVKGTGRVIRAPSLKRGKTEERITNRVSLVLLVAYFCVSYLSVKVNTL</sequence>
<reference evidence="2 3" key="1">
    <citation type="journal article" date="2008" name="Nature">
        <title>The genome of the model beetle and pest Tribolium castaneum.</title>
        <authorList>
            <consortium name="Tribolium Genome Sequencing Consortium"/>
            <person name="Richards S."/>
            <person name="Gibbs R.A."/>
            <person name="Weinstock G.M."/>
            <person name="Brown S.J."/>
            <person name="Denell R."/>
            <person name="Beeman R.W."/>
            <person name="Gibbs R."/>
            <person name="Beeman R.W."/>
            <person name="Brown S.J."/>
            <person name="Bucher G."/>
            <person name="Friedrich M."/>
            <person name="Grimmelikhuijzen C.J."/>
            <person name="Klingler M."/>
            <person name="Lorenzen M."/>
            <person name="Richards S."/>
            <person name="Roth S."/>
            <person name="Schroder R."/>
            <person name="Tautz D."/>
            <person name="Zdobnov E.M."/>
            <person name="Muzny D."/>
            <person name="Gibbs R.A."/>
            <person name="Weinstock G.M."/>
            <person name="Attaway T."/>
            <person name="Bell S."/>
            <person name="Buhay C.J."/>
            <person name="Chandrabose M.N."/>
            <person name="Chavez D."/>
            <person name="Clerk-Blankenburg K.P."/>
            <person name="Cree A."/>
            <person name="Dao M."/>
            <person name="Davis C."/>
            <person name="Chacko J."/>
            <person name="Dinh H."/>
            <person name="Dugan-Rocha S."/>
            <person name="Fowler G."/>
            <person name="Garner T.T."/>
            <person name="Garnes J."/>
            <person name="Gnirke A."/>
            <person name="Hawes A."/>
            <person name="Hernandez J."/>
            <person name="Hines S."/>
            <person name="Holder M."/>
            <person name="Hume J."/>
            <person name="Jhangiani S.N."/>
            <person name="Joshi V."/>
            <person name="Khan Z.M."/>
            <person name="Jackson L."/>
            <person name="Kovar C."/>
            <person name="Kowis A."/>
            <person name="Lee S."/>
            <person name="Lewis L.R."/>
            <person name="Margolis J."/>
            <person name="Morgan M."/>
            <person name="Nazareth L.V."/>
            <person name="Nguyen N."/>
            <person name="Okwuonu G."/>
            <person name="Parker D."/>
            <person name="Richards S."/>
            <person name="Ruiz S.J."/>
            <person name="Santibanez J."/>
            <person name="Savard J."/>
            <person name="Scherer S.E."/>
            <person name="Schneider B."/>
            <person name="Sodergren E."/>
            <person name="Tautz D."/>
            <person name="Vattahil S."/>
            <person name="Villasana D."/>
            <person name="White C.S."/>
            <person name="Wright R."/>
            <person name="Park Y."/>
            <person name="Beeman R.W."/>
            <person name="Lord J."/>
            <person name="Oppert B."/>
            <person name="Lorenzen M."/>
            <person name="Brown S."/>
            <person name="Wang L."/>
            <person name="Savard J."/>
            <person name="Tautz D."/>
            <person name="Richards S."/>
            <person name="Weinstock G."/>
            <person name="Gibbs R.A."/>
            <person name="Liu Y."/>
            <person name="Worley K."/>
            <person name="Weinstock G."/>
            <person name="Elsik C.G."/>
            <person name="Reese J.T."/>
            <person name="Elhaik E."/>
            <person name="Landan G."/>
            <person name="Graur D."/>
            <person name="Arensburger P."/>
            <person name="Atkinson P."/>
            <person name="Beeman R.W."/>
            <person name="Beidler J."/>
            <person name="Brown S.J."/>
            <person name="Demuth J.P."/>
            <person name="Drury D.W."/>
            <person name="Du Y.Z."/>
            <person name="Fujiwara H."/>
            <person name="Lorenzen M."/>
            <person name="Maselli V."/>
            <person name="Osanai M."/>
            <person name="Park Y."/>
            <person name="Robertson H.M."/>
            <person name="Tu Z."/>
            <person name="Wang J.J."/>
            <person name="Wang S."/>
            <person name="Richards S."/>
            <person name="Song H."/>
            <person name="Zhang L."/>
            <person name="Sodergren E."/>
            <person name="Werner D."/>
            <person name="Stanke M."/>
            <person name="Morgenstern B."/>
            <person name="Solovyev V."/>
            <person name="Kosarev P."/>
            <person name="Brown G."/>
            <person name="Chen H.C."/>
            <person name="Ermolaeva O."/>
            <person name="Hlavina W."/>
            <person name="Kapustin Y."/>
            <person name="Kiryutin B."/>
            <person name="Kitts P."/>
            <person name="Maglott D."/>
            <person name="Pruitt K."/>
            <person name="Sapojnikov V."/>
            <person name="Souvorov A."/>
            <person name="Mackey A.J."/>
            <person name="Waterhouse R.M."/>
            <person name="Wyder S."/>
            <person name="Zdobnov E.M."/>
            <person name="Zdobnov E.M."/>
            <person name="Wyder S."/>
            <person name="Kriventseva E.V."/>
            <person name="Kadowaki T."/>
            <person name="Bork P."/>
            <person name="Aranda M."/>
            <person name="Bao R."/>
            <person name="Beermann A."/>
            <person name="Berns N."/>
            <person name="Bolognesi R."/>
            <person name="Bonneton F."/>
            <person name="Bopp D."/>
            <person name="Brown S.J."/>
            <person name="Bucher G."/>
            <person name="Butts T."/>
            <person name="Chaumot A."/>
            <person name="Denell R.E."/>
            <person name="Ferrier D.E."/>
            <person name="Friedrich M."/>
            <person name="Gordon C.M."/>
            <person name="Jindra M."/>
            <person name="Klingler M."/>
            <person name="Lan Q."/>
            <person name="Lattorff H.M."/>
            <person name="Laudet V."/>
            <person name="von Levetsow C."/>
            <person name="Liu Z."/>
            <person name="Lutz R."/>
            <person name="Lynch J.A."/>
            <person name="da Fonseca R.N."/>
            <person name="Posnien N."/>
            <person name="Reuter R."/>
            <person name="Roth S."/>
            <person name="Savard J."/>
            <person name="Schinko J.B."/>
            <person name="Schmitt C."/>
            <person name="Schoppmeier M."/>
            <person name="Schroder R."/>
            <person name="Shippy T.D."/>
            <person name="Simonnet F."/>
            <person name="Marques-Souza H."/>
            <person name="Tautz D."/>
            <person name="Tomoyasu Y."/>
            <person name="Trauner J."/>
            <person name="Van der Zee M."/>
            <person name="Vervoort M."/>
            <person name="Wittkopp N."/>
            <person name="Wimmer E.A."/>
            <person name="Yang X."/>
            <person name="Jones A.K."/>
            <person name="Sattelle D.B."/>
            <person name="Ebert P.R."/>
            <person name="Nelson D."/>
            <person name="Scott J.G."/>
            <person name="Beeman R.W."/>
            <person name="Muthukrishnan S."/>
            <person name="Kramer K.J."/>
            <person name="Arakane Y."/>
            <person name="Beeman R.W."/>
            <person name="Zhu Q."/>
            <person name="Hogenkamp D."/>
            <person name="Dixit R."/>
            <person name="Oppert B."/>
            <person name="Jiang H."/>
            <person name="Zou Z."/>
            <person name="Marshall J."/>
            <person name="Elpidina E."/>
            <person name="Vinokurov K."/>
            <person name="Oppert C."/>
            <person name="Zou Z."/>
            <person name="Evans J."/>
            <person name="Lu Z."/>
            <person name="Zhao P."/>
            <person name="Sumathipala N."/>
            <person name="Altincicek B."/>
            <person name="Vilcinskas A."/>
            <person name="Williams M."/>
            <person name="Hultmark D."/>
            <person name="Hetru C."/>
            <person name="Jiang H."/>
            <person name="Grimmelikhuijzen C.J."/>
            <person name="Hauser F."/>
            <person name="Cazzamali G."/>
            <person name="Williamson M."/>
            <person name="Park Y."/>
            <person name="Li B."/>
            <person name="Tanaka Y."/>
            <person name="Predel R."/>
            <person name="Neupert S."/>
            <person name="Schachtner J."/>
            <person name="Verleyen P."/>
            <person name="Raible F."/>
            <person name="Bork P."/>
            <person name="Friedrich M."/>
            <person name="Walden K.K."/>
            <person name="Robertson H.M."/>
            <person name="Angeli S."/>
            <person name="Foret S."/>
            <person name="Bucher G."/>
            <person name="Schuetz S."/>
            <person name="Maleszka R."/>
            <person name="Wimmer E.A."/>
            <person name="Beeman R.W."/>
            <person name="Lorenzen M."/>
            <person name="Tomoyasu Y."/>
            <person name="Miller S.C."/>
            <person name="Grossmann D."/>
            <person name="Bucher G."/>
        </authorList>
    </citation>
    <scope>NUCLEOTIDE SEQUENCE [LARGE SCALE GENOMIC DNA]</scope>
    <source>
        <strain evidence="2 3">Georgia GA2</strain>
    </source>
</reference>
<keyword evidence="1" id="KW-0812">Transmembrane</keyword>
<dbReference type="EMBL" id="KQ971345">
    <property type="protein sequence ID" value="EFA05052.2"/>
    <property type="molecule type" value="Genomic_DNA"/>
</dbReference>
<feature type="transmembrane region" description="Helical" evidence="1">
    <location>
        <begin position="27"/>
        <end position="47"/>
    </location>
</feature>
<accession>D2A5M3</accession>
<name>D2A5M3_TRICA</name>